<keyword evidence="1" id="KW-1133">Transmembrane helix</keyword>
<evidence type="ECO:0000256" key="1">
    <source>
        <dbReference type="SAM" id="Phobius"/>
    </source>
</evidence>
<name>A0ABX4N707_9LEPT</name>
<keyword evidence="3" id="KW-1185">Reference proteome</keyword>
<dbReference type="EMBL" id="NPDP01000027">
    <property type="protein sequence ID" value="PJZ29085.1"/>
    <property type="molecule type" value="Genomic_DNA"/>
</dbReference>
<accession>A0ABX4N707</accession>
<keyword evidence="1" id="KW-0812">Transmembrane</keyword>
<organism evidence="2 3">
    <name type="scientific">Leptospira kmetyi</name>
    <dbReference type="NCBI Taxonomy" id="408139"/>
    <lineage>
        <taxon>Bacteria</taxon>
        <taxon>Pseudomonadati</taxon>
        <taxon>Spirochaetota</taxon>
        <taxon>Spirochaetia</taxon>
        <taxon>Leptospirales</taxon>
        <taxon>Leptospiraceae</taxon>
        <taxon>Leptospira</taxon>
    </lineage>
</organism>
<protein>
    <submittedName>
        <fullName evidence="2">Uncharacterized protein</fullName>
    </submittedName>
</protein>
<gene>
    <name evidence="2" type="ORF">CH378_14460</name>
</gene>
<evidence type="ECO:0000313" key="2">
    <source>
        <dbReference type="EMBL" id="PJZ29085.1"/>
    </source>
</evidence>
<reference evidence="2 3" key="1">
    <citation type="submission" date="2017-07" db="EMBL/GenBank/DDBJ databases">
        <title>Leptospira spp. isolated from tropical soils.</title>
        <authorList>
            <person name="Thibeaux R."/>
            <person name="Iraola G."/>
            <person name="Ferres I."/>
            <person name="Bierque E."/>
            <person name="Girault D."/>
            <person name="Soupe-Gilbert M.-E."/>
            <person name="Picardeau M."/>
            <person name="Goarant C."/>
        </authorList>
    </citation>
    <scope>NUCLEOTIDE SEQUENCE [LARGE SCALE GENOMIC DNA]</scope>
    <source>
        <strain evidence="2 3">JW2-C-B1</strain>
    </source>
</reference>
<dbReference type="Proteomes" id="UP000231919">
    <property type="component" value="Unassembled WGS sequence"/>
</dbReference>
<dbReference type="RefSeq" id="WP_100738896.1">
    <property type="nucleotide sequence ID" value="NZ_NPDO01000015.1"/>
</dbReference>
<comment type="caution">
    <text evidence="2">The sequence shown here is derived from an EMBL/GenBank/DDBJ whole genome shotgun (WGS) entry which is preliminary data.</text>
</comment>
<sequence>MNELVAAFLNRFKHPIMYSVITSLVIWNFDFIYLLSIAPFHIYELSPYEILFDFSQELSVNQKERVCIPIIKGFLVGVLLPSSIDIVYSTFVSFAMSLKEKGINWGERKSWSYQISLYKNTSLELAKKFENTAFWVNCNIVSNNSNLMLFRVPKYVSKNQIVKYNKKKNELEFPDSLTDKVLGLVLDIFHDLDYALVITRGSFLDKSNAHILGANQQNGTFRYQGNGNLEFFQDSNNPGAYARVRGNKEFEILIPNQDDEVLNLSLEHRLFGSEKFDVLKFIKSKITRNSTPTDPT</sequence>
<proteinExistence type="predicted"/>
<keyword evidence="1" id="KW-0472">Membrane</keyword>
<feature type="transmembrane region" description="Helical" evidence="1">
    <location>
        <begin position="16"/>
        <end position="35"/>
    </location>
</feature>
<evidence type="ECO:0000313" key="3">
    <source>
        <dbReference type="Proteomes" id="UP000231919"/>
    </source>
</evidence>